<evidence type="ECO:0000313" key="1">
    <source>
        <dbReference type="EMBL" id="CUG61428.1"/>
    </source>
</evidence>
<accession>A0A0S4J5U9</accession>
<dbReference type="SUPFAM" id="SSF53822">
    <property type="entry name" value="Periplasmic binding protein-like I"/>
    <property type="match status" value="1"/>
</dbReference>
<reference evidence="2" key="1">
    <citation type="submission" date="2015-09" db="EMBL/GenBank/DDBJ databases">
        <authorList>
            <consortium name="Pathogen Informatics"/>
        </authorList>
    </citation>
    <scope>NUCLEOTIDE SEQUENCE [LARGE SCALE GENOMIC DNA]</scope>
    <source>
        <strain evidence="2">Lake Konstanz</strain>
    </source>
</reference>
<dbReference type="Proteomes" id="UP000051952">
    <property type="component" value="Unassembled WGS sequence"/>
</dbReference>
<gene>
    <name evidence="1" type="ORF">BSAL_05470</name>
</gene>
<name>A0A0S4J5U9_BODSA</name>
<keyword evidence="2" id="KW-1185">Reference proteome</keyword>
<dbReference type="VEuPathDB" id="TriTrypDB:BSAL_05470"/>
<sequence>MYYNMADTIMQFDGTQMYAGAKAAEKEINAGGTIDGVQLEVVYVPAASYCACCACWPCCVSLLPQLFSA</sequence>
<dbReference type="AlphaFoldDB" id="A0A0S4J5U9"/>
<protein>
    <submittedName>
        <fullName evidence="1">Uncharacterized protein</fullName>
    </submittedName>
</protein>
<proteinExistence type="predicted"/>
<dbReference type="InterPro" id="IPR028082">
    <property type="entry name" value="Peripla_BP_I"/>
</dbReference>
<organism evidence="1 2">
    <name type="scientific">Bodo saltans</name>
    <name type="common">Flagellated protozoan</name>
    <dbReference type="NCBI Taxonomy" id="75058"/>
    <lineage>
        <taxon>Eukaryota</taxon>
        <taxon>Discoba</taxon>
        <taxon>Euglenozoa</taxon>
        <taxon>Kinetoplastea</taxon>
        <taxon>Metakinetoplastina</taxon>
        <taxon>Eubodonida</taxon>
        <taxon>Bodonidae</taxon>
        <taxon>Bodo</taxon>
    </lineage>
</organism>
<dbReference type="Gene3D" id="3.40.50.2300">
    <property type="match status" value="1"/>
</dbReference>
<dbReference type="EMBL" id="CYKH01000903">
    <property type="protein sequence ID" value="CUG61428.1"/>
    <property type="molecule type" value="Genomic_DNA"/>
</dbReference>
<evidence type="ECO:0000313" key="2">
    <source>
        <dbReference type="Proteomes" id="UP000051952"/>
    </source>
</evidence>